<evidence type="ECO:0008006" key="4">
    <source>
        <dbReference type="Google" id="ProtNLM"/>
    </source>
</evidence>
<dbReference type="Gene3D" id="3.40.33.10">
    <property type="entry name" value="CAP"/>
    <property type="match status" value="1"/>
</dbReference>
<name>A0AAF3EQX7_9BILA</name>
<proteinExistence type="predicted"/>
<evidence type="ECO:0000256" key="1">
    <source>
        <dbReference type="SAM" id="SignalP"/>
    </source>
</evidence>
<reference evidence="3" key="1">
    <citation type="submission" date="2024-02" db="UniProtKB">
        <authorList>
            <consortium name="WormBaseParasite"/>
        </authorList>
    </citation>
    <scope>IDENTIFICATION</scope>
</reference>
<keyword evidence="1" id="KW-0732">Signal</keyword>
<feature type="chain" id="PRO_5042240198" description="SCP domain-containing protein" evidence="1">
    <location>
        <begin position="17"/>
        <end position="234"/>
    </location>
</feature>
<dbReference type="WBParaSite" id="MBELARI_LOCUS16502">
    <property type="protein sequence ID" value="MBELARI_LOCUS16502"/>
    <property type="gene ID" value="MBELARI_LOCUS16502"/>
</dbReference>
<protein>
    <recommendedName>
        <fullName evidence="4">SCP domain-containing protein</fullName>
    </recommendedName>
</protein>
<keyword evidence="2" id="KW-1185">Reference proteome</keyword>
<dbReference type="Proteomes" id="UP000887575">
    <property type="component" value="Unassembled WGS sequence"/>
</dbReference>
<evidence type="ECO:0000313" key="2">
    <source>
        <dbReference type="Proteomes" id="UP000887575"/>
    </source>
</evidence>
<sequence length="234" mass="24586">MRSVLGLLLCVSAASAQAAMAFAAADQTTIVNTMNSLRSRMAKGTEKWVGKGKNYPQSIRTYQLSWAAGLATASVARLNLLDPSQPLSAQSDVLKASDVPFHQGETHYGIYSTSSNAKTAAQMFGTAWNTAWYNFIKKSGLPGPGLVYNSTGAHPDKNKNFAYQIAAGQTRTIGCAYRNFTTGAAAGTFAVLCRHNARGLFDGNPIYPEGVTCSGCAKGNPPATVCVTATGLCA</sequence>
<feature type="signal peptide" evidence="1">
    <location>
        <begin position="1"/>
        <end position="16"/>
    </location>
</feature>
<organism evidence="2 3">
    <name type="scientific">Mesorhabditis belari</name>
    <dbReference type="NCBI Taxonomy" id="2138241"/>
    <lineage>
        <taxon>Eukaryota</taxon>
        <taxon>Metazoa</taxon>
        <taxon>Ecdysozoa</taxon>
        <taxon>Nematoda</taxon>
        <taxon>Chromadorea</taxon>
        <taxon>Rhabditida</taxon>
        <taxon>Rhabditina</taxon>
        <taxon>Rhabditomorpha</taxon>
        <taxon>Rhabditoidea</taxon>
        <taxon>Rhabditidae</taxon>
        <taxon>Mesorhabditinae</taxon>
        <taxon>Mesorhabditis</taxon>
    </lineage>
</organism>
<dbReference type="InterPro" id="IPR035940">
    <property type="entry name" value="CAP_sf"/>
</dbReference>
<accession>A0AAF3EQX7</accession>
<dbReference type="AlphaFoldDB" id="A0AAF3EQX7"/>
<evidence type="ECO:0000313" key="3">
    <source>
        <dbReference type="WBParaSite" id="MBELARI_LOCUS16502"/>
    </source>
</evidence>
<dbReference type="SUPFAM" id="SSF55797">
    <property type="entry name" value="PR-1-like"/>
    <property type="match status" value="1"/>
</dbReference>